<dbReference type="NCBIfam" id="TIGR02450">
    <property type="entry name" value="TIGR02450 family Trp-rich protein"/>
    <property type="match status" value="1"/>
</dbReference>
<accession>A0ABS8C3R2</accession>
<evidence type="ECO:0000313" key="2">
    <source>
        <dbReference type="Proteomes" id="UP000633814"/>
    </source>
</evidence>
<protein>
    <submittedName>
        <fullName evidence="1">TIGR02450 family Trp-rich protein</fullName>
    </submittedName>
</protein>
<sequence length="71" mass="8471">MNQINPNKLLKSKWTAIKPINKEKHFMVNEVEFDEEGNVLACTIEAVMSKRSMPIQWQELKDIRIWQQGWK</sequence>
<gene>
    <name evidence="1" type="ORF">JAO78_009055</name>
</gene>
<dbReference type="InterPro" id="IPR012663">
    <property type="entry name" value="CHP02450_Tryp"/>
</dbReference>
<dbReference type="RefSeq" id="WP_226751025.1">
    <property type="nucleotide sequence ID" value="NZ_JAEINI020000005.1"/>
</dbReference>
<organism evidence="1 2">
    <name type="scientific">Alishewanella maricola</name>
    <dbReference type="NCBI Taxonomy" id="2795740"/>
    <lineage>
        <taxon>Bacteria</taxon>
        <taxon>Pseudomonadati</taxon>
        <taxon>Pseudomonadota</taxon>
        <taxon>Gammaproteobacteria</taxon>
        <taxon>Alteromonadales</taxon>
        <taxon>Alteromonadaceae</taxon>
        <taxon>Alishewanella</taxon>
    </lineage>
</organism>
<reference evidence="1 2" key="1">
    <citation type="submission" date="2021-10" db="EMBL/GenBank/DDBJ databases">
        <title>Alishewanella koreense sp. nov. isolated from seawater of southwestern coast in South Korea and the proposal for the reclassification of Rheinheimera perlucida and Rheinheimera tuosuensis as Arsukibacterium perlucida and Arsukibacterium tuosuensis.</title>
        <authorList>
            <person name="Kim K.H."/>
            <person name="Ruan W."/>
            <person name="Kim K.R."/>
            <person name="Baek J.H."/>
            <person name="Jeon C.O."/>
        </authorList>
    </citation>
    <scope>NUCLEOTIDE SEQUENCE [LARGE SCALE GENOMIC DNA]</scope>
    <source>
        <strain evidence="1 2">16-MA</strain>
    </source>
</reference>
<dbReference type="Proteomes" id="UP000633814">
    <property type="component" value="Unassembled WGS sequence"/>
</dbReference>
<proteinExistence type="predicted"/>
<name>A0ABS8C3R2_9ALTE</name>
<evidence type="ECO:0000313" key="1">
    <source>
        <dbReference type="EMBL" id="MCB5226960.1"/>
    </source>
</evidence>
<keyword evidence="2" id="KW-1185">Reference proteome</keyword>
<comment type="caution">
    <text evidence="1">The sequence shown here is derived from an EMBL/GenBank/DDBJ whole genome shotgun (WGS) entry which is preliminary data.</text>
</comment>
<dbReference type="Pfam" id="PF09493">
    <property type="entry name" value="DUF2389"/>
    <property type="match status" value="1"/>
</dbReference>
<dbReference type="EMBL" id="JAEINI020000005">
    <property type="protein sequence ID" value="MCB5226960.1"/>
    <property type="molecule type" value="Genomic_DNA"/>
</dbReference>